<keyword evidence="1" id="KW-0175">Coiled coil</keyword>
<name>A0AAW1LZK9_POPJA</name>
<feature type="region of interest" description="Disordered" evidence="2">
    <location>
        <begin position="1"/>
        <end position="47"/>
    </location>
</feature>
<evidence type="ECO:0000313" key="3">
    <source>
        <dbReference type="EMBL" id="KAK9739072.1"/>
    </source>
</evidence>
<evidence type="ECO:0000256" key="2">
    <source>
        <dbReference type="SAM" id="MobiDB-lite"/>
    </source>
</evidence>
<accession>A0AAW1LZK9</accession>
<evidence type="ECO:0000256" key="1">
    <source>
        <dbReference type="SAM" id="Coils"/>
    </source>
</evidence>
<dbReference type="Proteomes" id="UP001458880">
    <property type="component" value="Unassembled WGS sequence"/>
</dbReference>
<organism evidence="3 4">
    <name type="scientific">Popillia japonica</name>
    <name type="common">Japanese beetle</name>
    <dbReference type="NCBI Taxonomy" id="7064"/>
    <lineage>
        <taxon>Eukaryota</taxon>
        <taxon>Metazoa</taxon>
        <taxon>Ecdysozoa</taxon>
        <taxon>Arthropoda</taxon>
        <taxon>Hexapoda</taxon>
        <taxon>Insecta</taxon>
        <taxon>Pterygota</taxon>
        <taxon>Neoptera</taxon>
        <taxon>Endopterygota</taxon>
        <taxon>Coleoptera</taxon>
        <taxon>Polyphaga</taxon>
        <taxon>Scarabaeiformia</taxon>
        <taxon>Scarabaeidae</taxon>
        <taxon>Rutelinae</taxon>
        <taxon>Popillia</taxon>
    </lineage>
</organism>
<reference evidence="3 4" key="1">
    <citation type="journal article" date="2024" name="BMC Genomics">
        <title>De novo assembly and annotation of Popillia japonica's genome with initial clues to its potential as an invasive pest.</title>
        <authorList>
            <person name="Cucini C."/>
            <person name="Boschi S."/>
            <person name="Funari R."/>
            <person name="Cardaioli E."/>
            <person name="Iannotti N."/>
            <person name="Marturano G."/>
            <person name="Paoli F."/>
            <person name="Bruttini M."/>
            <person name="Carapelli A."/>
            <person name="Frati F."/>
            <person name="Nardi F."/>
        </authorList>
    </citation>
    <scope>NUCLEOTIDE SEQUENCE [LARGE SCALE GENOMIC DNA]</scope>
    <source>
        <strain evidence="3">DMR45628</strain>
    </source>
</reference>
<keyword evidence="4" id="KW-1185">Reference proteome</keyword>
<comment type="caution">
    <text evidence="3">The sequence shown here is derived from an EMBL/GenBank/DDBJ whole genome shotgun (WGS) entry which is preliminary data.</text>
</comment>
<gene>
    <name evidence="3" type="ORF">QE152_g9332</name>
</gene>
<sequence length="86" mass="10301">MSSNRSCYDSDSEDNKRRREKGTPECSFKRSNKIKTTPIKKKEKPKEVNMDEVKNMFAELMEEINQIKKNQREQTENMEKILKENE</sequence>
<protein>
    <submittedName>
        <fullName evidence="3">Uncharacterized protein</fullName>
    </submittedName>
</protein>
<evidence type="ECO:0000313" key="4">
    <source>
        <dbReference type="Proteomes" id="UP001458880"/>
    </source>
</evidence>
<proteinExistence type="predicted"/>
<dbReference type="EMBL" id="JASPKY010000079">
    <property type="protein sequence ID" value="KAK9739072.1"/>
    <property type="molecule type" value="Genomic_DNA"/>
</dbReference>
<feature type="compositionally biased region" description="Basic residues" evidence="2">
    <location>
        <begin position="30"/>
        <end position="43"/>
    </location>
</feature>
<dbReference type="AlphaFoldDB" id="A0AAW1LZK9"/>
<feature type="coiled-coil region" evidence="1">
    <location>
        <begin position="50"/>
        <end position="84"/>
    </location>
</feature>
<feature type="compositionally biased region" description="Basic and acidic residues" evidence="2">
    <location>
        <begin position="13"/>
        <end position="23"/>
    </location>
</feature>